<organism evidence="1 2">
    <name type="scientific">Caerostris extrusa</name>
    <name type="common">Bark spider</name>
    <name type="synonym">Caerostris bankana</name>
    <dbReference type="NCBI Taxonomy" id="172846"/>
    <lineage>
        <taxon>Eukaryota</taxon>
        <taxon>Metazoa</taxon>
        <taxon>Ecdysozoa</taxon>
        <taxon>Arthropoda</taxon>
        <taxon>Chelicerata</taxon>
        <taxon>Arachnida</taxon>
        <taxon>Araneae</taxon>
        <taxon>Araneomorphae</taxon>
        <taxon>Entelegynae</taxon>
        <taxon>Araneoidea</taxon>
        <taxon>Araneidae</taxon>
        <taxon>Caerostris</taxon>
    </lineage>
</organism>
<dbReference type="EMBL" id="BPLR01007572">
    <property type="protein sequence ID" value="GIY18025.1"/>
    <property type="molecule type" value="Genomic_DNA"/>
</dbReference>
<accession>A0AAV4R975</accession>
<dbReference type="Proteomes" id="UP001054945">
    <property type="component" value="Unassembled WGS sequence"/>
</dbReference>
<dbReference type="AlphaFoldDB" id="A0AAV4R975"/>
<keyword evidence="2" id="KW-1185">Reference proteome</keyword>
<reference evidence="1 2" key="1">
    <citation type="submission" date="2021-06" db="EMBL/GenBank/DDBJ databases">
        <title>Caerostris extrusa draft genome.</title>
        <authorList>
            <person name="Kono N."/>
            <person name="Arakawa K."/>
        </authorList>
    </citation>
    <scope>NUCLEOTIDE SEQUENCE [LARGE SCALE GENOMIC DNA]</scope>
</reference>
<comment type="caution">
    <text evidence="1">The sequence shown here is derived from an EMBL/GenBank/DDBJ whole genome shotgun (WGS) entry which is preliminary data.</text>
</comment>
<proteinExistence type="predicted"/>
<protein>
    <submittedName>
        <fullName evidence="1">Uncharacterized protein</fullName>
    </submittedName>
</protein>
<name>A0AAV4R975_CAEEX</name>
<evidence type="ECO:0000313" key="2">
    <source>
        <dbReference type="Proteomes" id="UP001054945"/>
    </source>
</evidence>
<sequence>MHTENIFSSSSGMFREGGERSIKLFPLEKVAKNEEEENSSSFIAKTLSNPLPINQQAFPLVAKRAKRNFHPTSFLQLHRKGKWGMVLVRSEF</sequence>
<evidence type="ECO:0000313" key="1">
    <source>
        <dbReference type="EMBL" id="GIY18025.1"/>
    </source>
</evidence>
<gene>
    <name evidence="1" type="ORF">CEXT_423221</name>
</gene>